<name>A0AAV3PXM1_LITER</name>
<gene>
    <name evidence="1" type="ORF">LIER_13924</name>
</gene>
<sequence>MEHVPKDGNQKVDRLSLLATVWYETLSEATMVEWVEQKAFKTKEVMNNDAPEGEGGSSVPWYQDVLDFLRIGLLPGDPWVTNKIQRQES</sequence>
<accession>A0AAV3PXM1</accession>
<proteinExistence type="predicted"/>
<dbReference type="EMBL" id="BAABME010002859">
    <property type="protein sequence ID" value="GAA0156415.1"/>
    <property type="molecule type" value="Genomic_DNA"/>
</dbReference>
<dbReference type="Proteomes" id="UP001454036">
    <property type="component" value="Unassembled WGS sequence"/>
</dbReference>
<dbReference type="AlphaFoldDB" id="A0AAV3PXM1"/>
<protein>
    <submittedName>
        <fullName evidence="1">Uncharacterized protein</fullName>
    </submittedName>
</protein>
<reference evidence="1 2" key="1">
    <citation type="submission" date="2024-01" db="EMBL/GenBank/DDBJ databases">
        <title>The complete chloroplast genome sequence of Lithospermum erythrorhizon: insights into the phylogenetic relationship among Boraginaceae species and the maternal lineages of purple gromwells.</title>
        <authorList>
            <person name="Okada T."/>
            <person name="Watanabe K."/>
        </authorList>
    </citation>
    <scope>NUCLEOTIDE SEQUENCE [LARGE SCALE GENOMIC DNA]</scope>
</reference>
<keyword evidence="2" id="KW-1185">Reference proteome</keyword>
<organism evidence="1 2">
    <name type="scientific">Lithospermum erythrorhizon</name>
    <name type="common">Purple gromwell</name>
    <name type="synonym">Lithospermum officinale var. erythrorhizon</name>
    <dbReference type="NCBI Taxonomy" id="34254"/>
    <lineage>
        <taxon>Eukaryota</taxon>
        <taxon>Viridiplantae</taxon>
        <taxon>Streptophyta</taxon>
        <taxon>Embryophyta</taxon>
        <taxon>Tracheophyta</taxon>
        <taxon>Spermatophyta</taxon>
        <taxon>Magnoliopsida</taxon>
        <taxon>eudicotyledons</taxon>
        <taxon>Gunneridae</taxon>
        <taxon>Pentapetalae</taxon>
        <taxon>asterids</taxon>
        <taxon>lamiids</taxon>
        <taxon>Boraginales</taxon>
        <taxon>Boraginaceae</taxon>
        <taxon>Boraginoideae</taxon>
        <taxon>Lithospermeae</taxon>
        <taxon>Lithospermum</taxon>
    </lineage>
</organism>
<evidence type="ECO:0000313" key="2">
    <source>
        <dbReference type="Proteomes" id="UP001454036"/>
    </source>
</evidence>
<evidence type="ECO:0000313" key="1">
    <source>
        <dbReference type="EMBL" id="GAA0156415.1"/>
    </source>
</evidence>
<comment type="caution">
    <text evidence="1">The sequence shown here is derived from an EMBL/GenBank/DDBJ whole genome shotgun (WGS) entry which is preliminary data.</text>
</comment>